<accession>A0ABD0JYX4</accession>
<keyword evidence="2" id="KW-1185">Reference proteome</keyword>
<gene>
    <name evidence="1" type="ORF">BaRGS_00028817</name>
</gene>
<evidence type="ECO:0000313" key="2">
    <source>
        <dbReference type="Proteomes" id="UP001519460"/>
    </source>
</evidence>
<reference evidence="1 2" key="1">
    <citation type="journal article" date="2023" name="Sci. Data">
        <title>Genome assembly of the Korean intertidal mud-creeper Batillaria attramentaria.</title>
        <authorList>
            <person name="Patra A.K."/>
            <person name="Ho P.T."/>
            <person name="Jun S."/>
            <person name="Lee S.J."/>
            <person name="Kim Y."/>
            <person name="Won Y.J."/>
        </authorList>
    </citation>
    <scope>NUCLEOTIDE SEQUENCE [LARGE SCALE GENOMIC DNA]</scope>
    <source>
        <strain evidence="1">Wonlab-2016</strain>
    </source>
</reference>
<feature type="non-terminal residue" evidence="1">
    <location>
        <position position="67"/>
    </location>
</feature>
<proteinExistence type="predicted"/>
<comment type="caution">
    <text evidence="1">The sequence shown here is derived from an EMBL/GenBank/DDBJ whole genome shotgun (WGS) entry which is preliminary data.</text>
</comment>
<protein>
    <submittedName>
        <fullName evidence="1">Uncharacterized protein</fullName>
    </submittedName>
</protein>
<organism evidence="1 2">
    <name type="scientific">Batillaria attramentaria</name>
    <dbReference type="NCBI Taxonomy" id="370345"/>
    <lineage>
        <taxon>Eukaryota</taxon>
        <taxon>Metazoa</taxon>
        <taxon>Spiralia</taxon>
        <taxon>Lophotrochozoa</taxon>
        <taxon>Mollusca</taxon>
        <taxon>Gastropoda</taxon>
        <taxon>Caenogastropoda</taxon>
        <taxon>Sorbeoconcha</taxon>
        <taxon>Cerithioidea</taxon>
        <taxon>Batillariidae</taxon>
        <taxon>Batillaria</taxon>
    </lineage>
</organism>
<name>A0ABD0JYX4_9CAEN</name>
<dbReference type="EMBL" id="JACVVK020000292">
    <property type="protein sequence ID" value="KAK7479909.1"/>
    <property type="molecule type" value="Genomic_DNA"/>
</dbReference>
<dbReference type="AlphaFoldDB" id="A0ABD0JYX4"/>
<sequence length="67" mass="7301">MLRASFGRVRGTVGTGIMDWNPDRHMIEQQGQSPSVVVITPRFPVPAISPRVSLPQQRTTLCGKLGA</sequence>
<evidence type="ECO:0000313" key="1">
    <source>
        <dbReference type="EMBL" id="KAK7479909.1"/>
    </source>
</evidence>
<dbReference type="Proteomes" id="UP001519460">
    <property type="component" value="Unassembled WGS sequence"/>
</dbReference>